<protein>
    <submittedName>
        <fullName evidence="2">Threonylcarbamoyl-AMP synthase</fullName>
    </submittedName>
</protein>
<evidence type="ECO:0000313" key="2">
    <source>
        <dbReference type="EMBL" id="HGH60181.1"/>
    </source>
</evidence>
<reference evidence="2" key="1">
    <citation type="journal article" date="2020" name="mSystems">
        <title>Genome- and Community-Level Interaction Insights into Carbon Utilization and Element Cycling Functions of Hydrothermarchaeota in Hydrothermal Sediment.</title>
        <authorList>
            <person name="Zhou Z."/>
            <person name="Liu Y."/>
            <person name="Xu W."/>
            <person name="Pan J."/>
            <person name="Luo Z.H."/>
            <person name="Li M."/>
        </authorList>
    </citation>
    <scope>NUCLEOTIDE SEQUENCE [LARGE SCALE GENOMIC DNA]</scope>
    <source>
        <strain evidence="2">SpSt-769</strain>
    </source>
</reference>
<dbReference type="PROSITE" id="PS51163">
    <property type="entry name" value="YRDC"/>
    <property type="match status" value="1"/>
</dbReference>
<name>A0A7C4AQL1_9BACT</name>
<accession>A0A7C4AQL1</accession>
<dbReference type="AlphaFoldDB" id="A0A7C4AQL1"/>
<dbReference type="PANTHER" id="PTHR42828:SF3">
    <property type="entry name" value="THREONYLCARBAMOYL-AMP SYNTHASE"/>
    <property type="match status" value="1"/>
</dbReference>
<gene>
    <name evidence="2" type="ORF">ENV54_02650</name>
</gene>
<dbReference type="GO" id="GO:0003725">
    <property type="term" value="F:double-stranded RNA binding"/>
    <property type="evidence" value="ECO:0007669"/>
    <property type="project" value="InterPro"/>
</dbReference>
<dbReference type="Gene3D" id="3.90.870.10">
    <property type="entry name" value="DHBP synthase"/>
    <property type="match status" value="1"/>
</dbReference>
<dbReference type="EMBL" id="DTGT01000085">
    <property type="protein sequence ID" value="HGH60181.1"/>
    <property type="molecule type" value="Genomic_DNA"/>
</dbReference>
<comment type="caution">
    <text evidence="2">The sequence shown here is derived from an EMBL/GenBank/DDBJ whole genome shotgun (WGS) entry which is preliminary data.</text>
</comment>
<dbReference type="SUPFAM" id="SSF55821">
    <property type="entry name" value="YrdC/RibB"/>
    <property type="match status" value="1"/>
</dbReference>
<dbReference type="InterPro" id="IPR052532">
    <property type="entry name" value="SUA5_domain"/>
</dbReference>
<dbReference type="PANTHER" id="PTHR42828">
    <property type="entry name" value="DHBP SYNTHASE RIBB-LIKE ALPHA/BETA DOMAIN-CONTAINING PROTEIN"/>
    <property type="match status" value="1"/>
</dbReference>
<dbReference type="Pfam" id="PF01300">
    <property type="entry name" value="Sua5_yciO_yrdC"/>
    <property type="match status" value="1"/>
</dbReference>
<sequence>MILEINPLHPQPRLIKRVADVLRSDGVIVYPTDTVYGLGCDINSKKALERVRRIKKIDNKRHLSFVFADLKTIAHYAQVDDNSYRILKRYLPGPYTFVLKATRLVPRIVLTKRNEVGIRIPDNRICQALVQELGNPILSSSVRLPDDQLLDHPREIEALYKGQVDLVVDGGIFLPEPSSIISLLEDVPQVMRVGKGDVSEFLGP</sequence>
<dbReference type="NCBIfam" id="TIGR00057">
    <property type="entry name" value="L-threonylcarbamoyladenylate synthase"/>
    <property type="match status" value="1"/>
</dbReference>
<dbReference type="InterPro" id="IPR006070">
    <property type="entry name" value="Sua5-like_dom"/>
</dbReference>
<dbReference type="InterPro" id="IPR017945">
    <property type="entry name" value="DHBP_synth_RibB-like_a/b_dom"/>
</dbReference>
<evidence type="ECO:0000259" key="1">
    <source>
        <dbReference type="PROSITE" id="PS51163"/>
    </source>
</evidence>
<organism evidence="2">
    <name type="scientific">Desulfomonile tiedjei</name>
    <dbReference type="NCBI Taxonomy" id="2358"/>
    <lineage>
        <taxon>Bacteria</taxon>
        <taxon>Pseudomonadati</taxon>
        <taxon>Thermodesulfobacteriota</taxon>
        <taxon>Desulfomonilia</taxon>
        <taxon>Desulfomonilales</taxon>
        <taxon>Desulfomonilaceae</taxon>
        <taxon>Desulfomonile</taxon>
    </lineage>
</organism>
<proteinExistence type="predicted"/>
<feature type="domain" description="YrdC-like" evidence="1">
    <location>
        <begin position="12"/>
        <end position="196"/>
    </location>
</feature>